<protein>
    <recommendedName>
        <fullName evidence="3">SnoaL-like polyketide cyclase</fullName>
    </recommendedName>
</protein>
<accession>A0A1N7CII4</accession>
<dbReference type="SUPFAM" id="SSF54427">
    <property type="entry name" value="NTF2-like"/>
    <property type="match status" value="1"/>
</dbReference>
<sequence>MNDFTTPVCKHKLPLLVYWLYGGGNSMSTAAESIIRQDIGEVWNSSGSLDIIDEIVAEDFVFYDPMGFAEIRGPDEYRKFAERFRAAFANMGTEIEEIIAKDDRVAARVTMRATHEGEFIGIEPTNREVELKGIVIEHIEDGKIKDKYINDDRLTFFAQLGAVEPPDELITSH</sequence>
<dbReference type="Gene3D" id="3.10.450.50">
    <property type="match status" value="1"/>
</dbReference>
<dbReference type="InterPro" id="IPR032710">
    <property type="entry name" value="NTF2-like_dom_sf"/>
</dbReference>
<dbReference type="Pfam" id="PF07366">
    <property type="entry name" value="SnoaL"/>
    <property type="match status" value="1"/>
</dbReference>
<dbReference type="PANTHER" id="PTHR38436">
    <property type="entry name" value="POLYKETIDE CYCLASE SNOAL-LIKE DOMAIN"/>
    <property type="match status" value="1"/>
</dbReference>
<dbReference type="InterPro" id="IPR009959">
    <property type="entry name" value="Cyclase_SnoaL-like"/>
</dbReference>
<evidence type="ECO:0008006" key="3">
    <source>
        <dbReference type="Google" id="ProtNLM"/>
    </source>
</evidence>
<gene>
    <name evidence="1" type="ORF">SAMN05421858_3026</name>
</gene>
<name>A0A1N7CII4_9EURY</name>
<dbReference type="AlphaFoldDB" id="A0A1N7CII4"/>
<reference evidence="2" key="1">
    <citation type="submission" date="2017-01" db="EMBL/GenBank/DDBJ databases">
        <authorList>
            <person name="Varghese N."/>
            <person name="Submissions S."/>
        </authorList>
    </citation>
    <scope>NUCLEOTIDE SEQUENCE [LARGE SCALE GENOMIC DNA]</scope>
    <source>
        <strain evidence="2">CGMCC 1.7737</strain>
    </source>
</reference>
<dbReference type="PANTHER" id="PTHR38436:SF1">
    <property type="entry name" value="ESTER CYCLASE"/>
    <property type="match status" value="1"/>
</dbReference>
<organism evidence="1 2">
    <name type="scientific">Haladaptatus litoreus</name>
    <dbReference type="NCBI Taxonomy" id="553468"/>
    <lineage>
        <taxon>Archaea</taxon>
        <taxon>Methanobacteriati</taxon>
        <taxon>Methanobacteriota</taxon>
        <taxon>Stenosarchaea group</taxon>
        <taxon>Halobacteria</taxon>
        <taxon>Halobacteriales</taxon>
        <taxon>Haladaptataceae</taxon>
        <taxon>Haladaptatus</taxon>
    </lineage>
</organism>
<dbReference type="EMBL" id="FTNO01000003">
    <property type="protein sequence ID" value="SIR63385.1"/>
    <property type="molecule type" value="Genomic_DNA"/>
</dbReference>
<keyword evidence="2" id="KW-1185">Reference proteome</keyword>
<evidence type="ECO:0000313" key="2">
    <source>
        <dbReference type="Proteomes" id="UP000186914"/>
    </source>
</evidence>
<evidence type="ECO:0000313" key="1">
    <source>
        <dbReference type="EMBL" id="SIR63385.1"/>
    </source>
</evidence>
<dbReference type="Proteomes" id="UP000186914">
    <property type="component" value="Unassembled WGS sequence"/>
</dbReference>
<dbReference type="GO" id="GO:0030638">
    <property type="term" value="P:polyketide metabolic process"/>
    <property type="evidence" value="ECO:0007669"/>
    <property type="project" value="InterPro"/>
</dbReference>
<proteinExistence type="predicted"/>